<feature type="domain" description="Methyltransferase FkbM" evidence="2">
    <location>
        <begin position="141"/>
        <end position="295"/>
    </location>
</feature>
<comment type="caution">
    <text evidence="3">The sequence shown here is derived from an EMBL/GenBank/DDBJ whole genome shotgun (WGS) entry which is preliminary data.</text>
</comment>
<dbReference type="Proteomes" id="UP000076858">
    <property type="component" value="Unassembled WGS sequence"/>
</dbReference>
<dbReference type="EMBL" id="LRGB01003310">
    <property type="protein sequence ID" value="KZS03307.1"/>
    <property type="molecule type" value="Genomic_DNA"/>
</dbReference>
<dbReference type="PANTHER" id="PTHR34009">
    <property type="entry name" value="PROTEIN STAR"/>
    <property type="match status" value="1"/>
</dbReference>
<keyword evidence="1" id="KW-0472">Membrane</keyword>
<feature type="transmembrane region" description="Helical" evidence="1">
    <location>
        <begin position="21"/>
        <end position="40"/>
    </location>
</feature>
<dbReference type="GO" id="GO:0016197">
    <property type="term" value="P:endosomal transport"/>
    <property type="evidence" value="ECO:0007669"/>
    <property type="project" value="TreeGrafter"/>
</dbReference>
<dbReference type="InterPro" id="IPR029063">
    <property type="entry name" value="SAM-dependent_MTases_sf"/>
</dbReference>
<accession>A0A164KJ79</accession>
<dbReference type="SUPFAM" id="SSF53335">
    <property type="entry name" value="S-adenosyl-L-methionine-dependent methyltransferases"/>
    <property type="match status" value="1"/>
</dbReference>
<dbReference type="GO" id="GO:0005886">
    <property type="term" value="C:plasma membrane"/>
    <property type="evidence" value="ECO:0007669"/>
    <property type="project" value="TreeGrafter"/>
</dbReference>
<dbReference type="GO" id="GO:0031902">
    <property type="term" value="C:late endosome membrane"/>
    <property type="evidence" value="ECO:0007669"/>
    <property type="project" value="TreeGrafter"/>
</dbReference>
<dbReference type="PANTHER" id="PTHR34009:SF2">
    <property type="entry name" value="PROTEIN STAR"/>
    <property type="match status" value="1"/>
</dbReference>
<dbReference type="OrthoDB" id="6381097at2759"/>
<evidence type="ECO:0000259" key="2">
    <source>
        <dbReference type="Pfam" id="PF05050"/>
    </source>
</evidence>
<dbReference type="STRING" id="35525.A0A164KJ79"/>
<keyword evidence="1" id="KW-0812">Transmembrane</keyword>
<dbReference type="Gene3D" id="3.40.50.150">
    <property type="entry name" value="Vaccinia Virus protein VP39"/>
    <property type="match status" value="1"/>
</dbReference>
<protein>
    <recommendedName>
        <fullName evidence="2">Methyltransferase FkbM domain-containing protein</fullName>
    </recommendedName>
</protein>
<dbReference type="GO" id="GO:0006888">
    <property type="term" value="P:endoplasmic reticulum to Golgi vesicle-mediated transport"/>
    <property type="evidence" value="ECO:0007669"/>
    <property type="project" value="TreeGrafter"/>
</dbReference>
<reference evidence="3 4" key="1">
    <citation type="submission" date="2016-03" db="EMBL/GenBank/DDBJ databases">
        <title>EvidentialGene: Evidence-directed Construction of Genes on Genomes.</title>
        <authorList>
            <person name="Gilbert D.G."/>
            <person name="Choi J.-H."/>
            <person name="Mockaitis K."/>
            <person name="Colbourne J."/>
            <person name="Pfrender M."/>
        </authorList>
    </citation>
    <scope>NUCLEOTIDE SEQUENCE [LARGE SCALE GENOMIC DNA]</scope>
    <source>
        <strain evidence="3 4">Xinb3</strain>
        <tissue evidence="3">Complete organism</tissue>
    </source>
</reference>
<evidence type="ECO:0000313" key="3">
    <source>
        <dbReference type="EMBL" id="KZS03307.1"/>
    </source>
</evidence>
<dbReference type="AlphaFoldDB" id="A0A164KJ79"/>
<dbReference type="InterPro" id="IPR053202">
    <property type="entry name" value="EGF_Rcpt_Signaling_Reg"/>
</dbReference>
<dbReference type="GO" id="GO:0005789">
    <property type="term" value="C:endoplasmic reticulum membrane"/>
    <property type="evidence" value="ECO:0007669"/>
    <property type="project" value="TreeGrafter"/>
</dbReference>
<dbReference type="InterPro" id="IPR006342">
    <property type="entry name" value="FkbM_mtfrase"/>
</dbReference>
<keyword evidence="4" id="KW-1185">Reference proteome</keyword>
<gene>
    <name evidence="3" type="ORF">APZ42_033995</name>
</gene>
<proteinExistence type="predicted"/>
<keyword evidence="1" id="KW-1133">Transmembrane helix</keyword>
<organism evidence="3 4">
    <name type="scientific">Daphnia magna</name>
    <dbReference type="NCBI Taxonomy" id="35525"/>
    <lineage>
        <taxon>Eukaryota</taxon>
        <taxon>Metazoa</taxon>
        <taxon>Ecdysozoa</taxon>
        <taxon>Arthropoda</taxon>
        <taxon>Crustacea</taxon>
        <taxon>Branchiopoda</taxon>
        <taxon>Diplostraca</taxon>
        <taxon>Cladocera</taxon>
        <taxon>Anomopoda</taxon>
        <taxon>Daphniidae</taxon>
        <taxon>Daphnia</taxon>
    </lineage>
</organism>
<evidence type="ECO:0000313" key="4">
    <source>
        <dbReference type="Proteomes" id="UP000076858"/>
    </source>
</evidence>
<evidence type="ECO:0000256" key="1">
    <source>
        <dbReference type="SAM" id="Phobius"/>
    </source>
</evidence>
<name>A0A164KJ79_9CRUS</name>
<dbReference type="GO" id="GO:0005794">
    <property type="term" value="C:Golgi apparatus"/>
    <property type="evidence" value="ECO:0007669"/>
    <property type="project" value="TreeGrafter"/>
</dbReference>
<dbReference type="Pfam" id="PF05050">
    <property type="entry name" value="Methyltransf_21"/>
    <property type="match status" value="1"/>
</dbReference>
<sequence length="328" mass="38170">MVTLRIFYFRSIRILMIRRRMLLMCLAAIIGLFLIKRFMMDNEPHHKTTKKKGLYNLMEETPNMSKHVKDCTIEYANEHKLQQDHPCLLDIIRRQYFNKPSPADVPLYLDYPNIKDQSAGQVTAVLRLLRNLTKGFFIESGAADGESFSNSLFLERDMNWTGLLIEPEPKSYGNLAKRNRKSWTLQNCLSLEKYPTEVSFEKTEITGKIIGNKVSQSELSAGKLANVQCLPLYSILLAHGQTWVDFFSLDVEGHELQVLKTIPWHKVNITVVAVEWEHVEEGYYAIVDYMKEQGYVNFGRIATPYARDVVFIKDFLDDLRYDYIDYDE</sequence>